<keyword evidence="1" id="KW-0472">Membrane</keyword>
<sequence length="38" mass="4385">MGFVARLKQRRRIATRYDKLAVSFVGLIKLASMMRGML</sequence>
<evidence type="ECO:0000313" key="2">
    <source>
        <dbReference type="EMBL" id="MBE1506849.1"/>
    </source>
</evidence>
<comment type="caution">
    <text evidence="2">The sequence shown here is derived from an EMBL/GenBank/DDBJ whole genome shotgun (WGS) entry which is preliminary data.</text>
</comment>
<evidence type="ECO:0000313" key="3">
    <source>
        <dbReference type="Proteomes" id="UP000620262"/>
    </source>
</evidence>
<dbReference type="EMBL" id="JADBEC010000001">
    <property type="protein sequence ID" value="MBE1506849.1"/>
    <property type="molecule type" value="Genomic_DNA"/>
</dbReference>
<keyword evidence="1" id="KW-1133">Transmembrane helix</keyword>
<dbReference type="Proteomes" id="UP000620262">
    <property type="component" value="Unassembled WGS sequence"/>
</dbReference>
<protein>
    <submittedName>
        <fullName evidence="2">Transposase</fullName>
    </submittedName>
</protein>
<keyword evidence="3" id="KW-1185">Reference proteome</keyword>
<evidence type="ECO:0000256" key="1">
    <source>
        <dbReference type="SAM" id="Phobius"/>
    </source>
</evidence>
<accession>A0ABR9IUG0</accession>
<feature type="transmembrane region" description="Helical" evidence="1">
    <location>
        <begin position="20"/>
        <end position="37"/>
    </location>
</feature>
<keyword evidence="1" id="KW-0812">Transmembrane</keyword>
<reference evidence="2 3" key="1">
    <citation type="submission" date="2020-10" db="EMBL/GenBank/DDBJ databases">
        <title>Sequencing the genomes of 1000 actinobacteria strains.</title>
        <authorList>
            <person name="Klenk H.-P."/>
        </authorList>
    </citation>
    <scope>NUCLEOTIDE SEQUENCE [LARGE SCALE GENOMIC DNA]</scope>
    <source>
        <strain evidence="2 3">DSM 7307</strain>
    </source>
</reference>
<gene>
    <name evidence="2" type="ORF">H4W29_004030</name>
</gene>
<name>A0ABR9IUG0_RHIVS</name>
<proteinExistence type="predicted"/>
<organism evidence="2 3">
    <name type="scientific">Rhizobium viscosum</name>
    <name type="common">Arthrobacter viscosus</name>
    <dbReference type="NCBI Taxonomy" id="1673"/>
    <lineage>
        <taxon>Bacteria</taxon>
        <taxon>Pseudomonadati</taxon>
        <taxon>Pseudomonadota</taxon>
        <taxon>Alphaproteobacteria</taxon>
        <taxon>Hyphomicrobiales</taxon>
        <taxon>Rhizobiaceae</taxon>
        <taxon>Rhizobium/Agrobacterium group</taxon>
        <taxon>Rhizobium</taxon>
    </lineage>
</organism>